<gene>
    <name evidence="1" type="ORF">NEUTE1DRAFT_116244</name>
</gene>
<dbReference type="RefSeq" id="XP_009849055.1">
    <property type="nucleotide sequence ID" value="XM_009850753.1"/>
</dbReference>
<dbReference type="HOGENOM" id="CLU_3106967_0_0_1"/>
<reference evidence="2" key="1">
    <citation type="journal article" date="2011" name="Genetics">
        <title>Massive changes in genome architecture accompany the transition to self-fertility in the filamentous fungus Neurospora tetrasperma.</title>
        <authorList>
            <person name="Ellison C.E."/>
            <person name="Stajich J.E."/>
            <person name="Jacobson D.J."/>
            <person name="Natvig D.O."/>
            <person name="Lapidus A."/>
            <person name="Foster B."/>
            <person name="Aerts A."/>
            <person name="Riley R."/>
            <person name="Lindquist E.A."/>
            <person name="Grigoriev I.V."/>
            <person name="Taylor J.W."/>
        </authorList>
    </citation>
    <scope>NUCLEOTIDE SEQUENCE [LARGE SCALE GENOMIC DNA]</scope>
    <source>
        <strain evidence="2">FGSC 2508 / P0657</strain>
    </source>
</reference>
<dbReference type="Proteomes" id="UP000008065">
    <property type="component" value="Unassembled WGS sequence"/>
</dbReference>
<evidence type="ECO:0000313" key="1">
    <source>
        <dbReference type="EMBL" id="EGO58730.1"/>
    </source>
</evidence>
<accession>F8MH65</accession>
<dbReference type="VEuPathDB" id="FungiDB:NEUTE1DRAFT_116244"/>
<dbReference type="AlphaFoldDB" id="F8MH65"/>
<dbReference type="EMBL" id="GL891303">
    <property type="protein sequence ID" value="EGO58730.1"/>
    <property type="molecule type" value="Genomic_DNA"/>
</dbReference>
<organism evidence="1 2">
    <name type="scientific">Neurospora tetrasperma (strain FGSC 2508 / ATCC MYA-4615 / P0657)</name>
    <dbReference type="NCBI Taxonomy" id="510951"/>
    <lineage>
        <taxon>Eukaryota</taxon>
        <taxon>Fungi</taxon>
        <taxon>Dikarya</taxon>
        <taxon>Ascomycota</taxon>
        <taxon>Pezizomycotina</taxon>
        <taxon>Sordariomycetes</taxon>
        <taxon>Sordariomycetidae</taxon>
        <taxon>Sordariales</taxon>
        <taxon>Sordariaceae</taxon>
        <taxon>Neurospora</taxon>
    </lineage>
</organism>
<sequence>MESNPLAPGHDFSQGYYHLLALPGGDERDEGGTLGYDCAEVRELHAIADID</sequence>
<dbReference type="KEGG" id="nte:NEUTE1DRAFT116244"/>
<dbReference type="GeneID" id="20822989"/>
<evidence type="ECO:0000313" key="2">
    <source>
        <dbReference type="Proteomes" id="UP000008065"/>
    </source>
</evidence>
<proteinExistence type="predicted"/>
<name>F8MH65_NEUT8</name>
<keyword evidence="2" id="KW-1185">Reference proteome</keyword>
<protein>
    <submittedName>
        <fullName evidence="1">Uncharacterized protein</fullName>
    </submittedName>
</protein>